<name>A0A2L0EX33_SORCE</name>
<dbReference type="Proteomes" id="UP000238348">
    <property type="component" value="Chromosome"/>
</dbReference>
<accession>A0A2L0EX33</accession>
<keyword evidence="7" id="KW-0963">Cytoplasm</keyword>
<dbReference type="RefSeq" id="WP_234022475.1">
    <property type="nucleotide sequence ID" value="NZ_CP012673.1"/>
</dbReference>
<feature type="binding site" evidence="7">
    <location>
        <position position="201"/>
    </location>
    <ligand>
        <name>4-imidazolone-5-propanoate</name>
        <dbReference type="ChEBI" id="CHEBI:77893"/>
    </ligand>
</feature>
<evidence type="ECO:0000256" key="6">
    <source>
        <dbReference type="ARBA" id="ARBA00023004"/>
    </source>
</evidence>
<feature type="binding site" evidence="7">
    <location>
        <position position="266"/>
    </location>
    <ligand>
        <name>Zn(2+)</name>
        <dbReference type="ChEBI" id="CHEBI:29105"/>
    </ligand>
</feature>
<feature type="binding site" evidence="7">
    <location>
        <position position="340"/>
    </location>
    <ligand>
        <name>Fe(3+)</name>
        <dbReference type="ChEBI" id="CHEBI:29034"/>
    </ligand>
</feature>
<dbReference type="NCBIfam" id="TIGR01224">
    <property type="entry name" value="hutI"/>
    <property type="match status" value="1"/>
</dbReference>
<dbReference type="InterPro" id="IPR005920">
    <property type="entry name" value="HutI"/>
</dbReference>
<dbReference type="InterPro" id="IPR032466">
    <property type="entry name" value="Metal_Hydrolase"/>
</dbReference>
<dbReference type="EC" id="3.5.2.7" evidence="1 7"/>
<evidence type="ECO:0000256" key="4">
    <source>
        <dbReference type="ARBA" id="ARBA00022808"/>
    </source>
</evidence>
<dbReference type="GO" id="GO:0005737">
    <property type="term" value="C:cytoplasm"/>
    <property type="evidence" value="ECO:0007669"/>
    <property type="project" value="UniProtKB-SubCell"/>
</dbReference>
<comment type="subcellular location">
    <subcellularLocation>
        <location evidence="7">Cytoplasm</location>
    </subcellularLocation>
</comment>
<evidence type="ECO:0000259" key="8">
    <source>
        <dbReference type="Pfam" id="PF01979"/>
    </source>
</evidence>
<proteinExistence type="inferred from homology"/>
<feature type="binding site" evidence="7">
    <location>
        <position position="97"/>
    </location>
    <ligand>
        <name>Zn(2+)</name>
        <dbReference type="ChEBI" id="CHEBI:29105"/>
    </ligand>
</feature>
<evidence type="ECO:0000313" key="9">
    <source>
        <dbReference type="EMBL" id="AUX43858.1"/>
    </source>
</evidence>
<keyword evidence="3 7" id="KW-0378">Hydrolase</keyword>
<feature type="binding site" evidence="7">
    <location>
        <position position="269"/>
    </location>
    <ligand>
        <name>4-imidazolone-5-propanoate</name>
        <dbReference type="ChEBI" id="CHEBI:77893"/>
    </ligand>
</feature>
<dbReference type="InterPro" id="IPR011059">
    <property type="entry name" value="Metal-dep_hydrolase_composite"/>
</dbReference>
<evidence type="ECO:0000256" key="1">
    <source>
        <dbReference type="ARBA" id="ARBA00012864"/>
    </source>
</evidence>
<protein>
    <recommendedName>
        <fullName evidence="1 7">Imidazolonepropionase</fullName>
        <ecNumber evidence="1 7">3.5.2.7</ecNumber>
    </recommendedName>
    <alternativeName>
        <fullName evidence="7">Imidazolone-5-propionate hydrolase</fullName>
    </alternativeName>
</protein>
<dbReference type="GO" id="GO:0008270">
    <property type="term" value="F:zinc ion binding"/>
    <property type="evidence" value="ECO:0007669"/>
    <property type="project" value="UniProtKB-UniRule"/>
</dbReference>
<dbReference type="SUPFAM" id="SSF51556">
    <property type="entry name" value="Metallo-dependent hydrolases"/>
    <property type="match status" value="1"/>
</dbReference>
<feature type="binding site" evidence="7">
    <location>
        <position position="345"/>
    </location>
    <ligand>
        <name>4-imidazolone-5-propanoate</name>
        <dbReference type="ChEBI" id="CHEBI:77893"/>
    </ligand>
</feature>
<feature type="binding site" evidence="7">
    <location>
        <position position="342"/>
    </location>
    <ligand>
        <name>N-formimidoyl-L-glutamate</name>
        <dbReference type="ChEBI" id="CHEBI:58928"/>
    </ligand>
</feature>
<dbReference type="Gene3D" id="3.20.20.140">
    <property type="entry name" value="Metal-dependent hydrolases"/>
    <property type="match status" value="1"/>
</dbReference>
<keyword evidence="6 7" id="KW-0408">Iron</keyword>
<keyword evidence="5 7" id="KW-0862">Zinc</keyword>
<evidence type="ECO:0000256" key="3">
    <source>
        <dbReference type="ARBA" id="ARBA00022801"/>
    </source>
</evidence>
<feature type="binding site" evidence="7">
    <location>
        <position position="344"/>
    </location>
    <ligand>
        <name>N-formimidoyl-L-glutamate</name>
        <dbReference type="ChEBI" id="CHEBI:58928"/>
    </ligand>
</feature>
<feature type="domain" description="Amidohydrolase-related" evidence="8">
    <location>
        <begin position="86"/>
        <end position="426"/>
    </location>
</feature>
<dbReference type="GO" id="GO:0019556">
    <property type="term" value="P:L-histidine catabolic process to glutamate and formamide"/>
    <property type="evidence" value="ECO:0007669"/>
    <property type="project" value="UniProtKB-UniRule"/>
</dbReference>
<gene>
    <name evidence="7 9" type="primary">hutI</name>
    <name evidence="9" type="ORF">SOCE26_053140</name>
</gene>
<dbReference type="GO" id="GO:0050480">
    <property type="term" value="F:imidazolonepropionase activity"/>
    <property type="evidence" value="ECO:0007669"/>
    <property type="project" value="UniProtKB-UniRule"/>
</dbReference>
<reference evidence="9 10" key="1">
    <citation type="submission" date="2015-09" db="EMBL/GenBank/DDBJ databases">
        <title>Sorangium comparison.</title>
        <authorList>
            <person name="Zaburannyi N."/>
            <person name="Bunk B."/>
            <person name="Overmann J."/>
            <person name="Mueller R."/>
        </authorList>
    </citation>
    <scope>NUCLEOTIDE SEQUENCE [LARGE SCALE GENOMIC DNA]</scope>
    <source>
        <strain evidence="9 10">So ce26</strain>
    </source>
</reference>
<dbReference type="PANTHER" id="PTHR42752">
    <property type="entry name" value="IMIDAZOLONEPROPIONASE"/>
    <property type="match status" value="1"/>
</dbReference>
<feature type="binding site" evidence="7">
    <location>
        <position position="266"/>
    </location>
    <ligand>
        <name>Fe(3+)</name>
        <dbReference type="ChEBI" id="CHEBI:29034"/>
    </ligand>
</feature>
<keyword evidence="2 7" id="KW-0479">Metal-binding</keyword>
<feature type="binding site" evidence="7">
    <location>
        <position position="104"/>
    </location>
    <ligand>
        <name>4-imidazolone-5-propanoate</name>
        <dbReference type="ChEBI" id="CHEBI:77893"/>
    </ligand>
</feature>
<evidence type="ECO:0000256" key="7">
    <source>
        <dbReference type="HAMAP-Rule" id="MF_00372"/>
    </source>
</evidence>
<dbReference type="AlphaFoldDB" id="A0A2L0EX33"/>
<comment type="cofactor">
    <cofactor evidence="7">
        <name>Zn(2+)</name>
        <dbReference type="ChEBI" id="CHEBI:29105"/>
    </cofactor>
    <cofactor evidence="7">
        <name>Fe(3+)</name>
        <dbReference type="ChEBI" id="CHEBI:29034"/>
    </cofactor>
    <text evidence="7">Binds 1 zinc or iron ion per subunit.</text>
</comment>
<feature type="binding site" evidence="7">
    <location>
        <position position="97"/>
    </location>
    <ligand>
        <name>Fe(3+)</name>
        <dbReference type="ChEBI" id="CHEBI:29034"/>
    </ligand>
</feature>
<comment type="similarity">
    <text evidence="7">Belongs to the metallo-dependent hydrolases superfamily. HutI family.</text>
</comment>
<feature type="binding site" evidence="7">
    <location>
        <position position="167"/>
    </location>
    <ligand>
        <name>4-imidazolone-5-propanoate</name>
        <dbReference type="ChEBI" id="CHEBI:77893"/>
    </ligand>
</feature>
<dbReference type="EMBL" id="CP012673">
    <property type="protein sequence ID" value="AUX43858.1"/>
    <property type="molecule type" value="Genomic_DNA"/>
</dbReference>
<dbReference type="HAMAP" id="MF_00372">
    <property type="entry name" value="HutI"/>
    <property type="match status" value="1"/>
</dbReference>
<dbReference type="Gene3D" id="2.30.40.10">
    <property type="entry name" value="Urease, subunit C, domain 1"/>
    <property type="match status" value="1"/>
</dbReference>
<evidence type="ECO:0000256" key="5">
    <source>
        <dbReference type="ARBA" id="ARBA00022833"/>
    </source>
</evidence>
<evidence type="ECO:0000313" key="10">
    <source>
        <dbReference type="Proteomes" id="UP000238348"/>
    </source>
</evidence>
<dbReference type="InterPro" id="IPR006680">
    <property type="entry name" value="Amidohydro-rel"/>
</dbReference>
<sequence>MDLPRPDSDPPAPSRRGPLLGGGRFVIAARRLVTCDLSRASAGDPLGVIEDAALVVRDGAIEAVGRRQEILRPGSGLEVAIDAAGVVTPGLVDCHTHAPWVGSRDAEYAVRMAGGDYEAIAAAGGGIVASMRAVRAATAGELAAALRARLRRMAELGVTAVEAKSGYGLDEASERKQLEAIADAGGDARLPRVVPTYLALHALPPEARGDRAAYAGVVARSWLPAIAAAGLARYVDAYIDRSAFSVDEARPVLERARALGLGVRVHVGQFADVGGAALAAALGAASADHLEHVAPEGIEALAGAGVAAALLPVASFTLRQDPPPVDALRAAGVPLIVGSDANPGTAPTESLPLALALAVRLYGLTVAEVILGATREAARALGLGDVCGAVRPGLRADLAIWDLPHENAIVQPWGTPRAETVLRDGEIIAAAPWLRRGAASSEESISG</sequence>
<comment type="pathway">
    <text evidence="7">Amino-acid degradation; L-histidine degradation into L-glutamate; N-formimidoyl-L-glutamate from L-histidine: step 3/3.</text>
</comment>
<feature type="binding site" evidence="7">
    <location>
        <position position="167"/>
    </location>
    <ligand>
        <name>N-formimidoyl-L-glutamate</name>
        <dbReference type="ChEBI" id="CHEBI:58928"/>
    </ligand>
</feature>
<feature type="binding site" evidence="7">
    <location>
        <position position="95"/>
    </location>
    <ligand>
        <name>Zn(2+)</name>
        <dbReference type="ChEBI" id="CHEBI:29105"/>
    </ligand>
</feature>
<feature type="binding site" evidence="7">
    <location>
        <position position="95"/>
    </location>
    <ligand>
        <name>Fe(3+)</name>
        <dbReference type="ChEBI" id="CHEBI:29034"/>
    </ligand>
</feature>
<dbReference type="SUPFAM" id="SSF51338">
    <property type="entry name" value="Composite domain of metallo-dependent hydrolases"/>
    <property type="match status" value="1"/>
</dbReference>
<evidence type="ECO:0000256" key="2">
    <source>
        <dbReference type="ARBA" id="ARBA00022723"/>
    </source>
</evidence>
<dbReference type="PANTHER" id="PTHR42752:SF1">
    <property type="entry name" value="IMIDAZOLONEPROPIONASE-RELATED"/>
    <property type="match status" value="1"/>
</dbReference>
<dbReference type="GO" id="GO:0005506">
    <property type="term" value="F:iron ion binding"/>
    <property type="evidence" value="ECO:0007669"/>
    <property type="project" value="UniProtKB-UniRule"/>
</dbReference>
<feature type="binding site" evidence="7">
    <location>
        <position position="340"/>
    </location>
    <ligand>
        <name>Zn(2+)</name>
        <dbReference type="ChEBI" id="CHEBI:29105"/>
    </ligand>
</feature>
<dbReference type="UniPathway" id="UPA00379">
    <property type="reaction ID" value="UER00551"/>
</dbReference>
<comment type="catalytic activity">
    <reaction evidence="7">
        <text>4-imidazolone-5-propanoate + H2O = N-formimidoyl-L-glutamate</text>
        <dbReference type="Rhea" id="RHEA:23660"/>
        <dbReference type="ChEBI" id="CHEBI:15377"/>
        <dbReference type="ChEBI" id="CHEBI:58928"/>
        <dbReference type="ChEBI" id="CHEBI:77893"/>
        <dbReference type="EC" id="3.5.2.7"/>
    </reaction>
</comment>
<dbReference type="GO" id="GO:0019557">
    <property type="term" value="P:L-histidine catabolic process to glutamate and formate"/>
    <property type="evidence" value="ECO:0007669"/>
    <property type="project" value="UniProtKB-UniPathway"/>
</dbReference>
<organism evidence="9 10">
    <name type="scientific">Sorangium cellulosum</name>
    <name type="common">Polyangium cellulosum</name>
    <dbReference type="NCBI Taxonomy" id="56"/>
    <lineage>
        <taxon>Bacteria</taxon>
        <taxon>Pseudomonadati</taxon>
        <taxon>Myxococcota</taxon>
        <taxon>Polyangia</taxon>
        <taxon>Polyangiales</taxon>
        <taxon>Polyangiaceae</taxon>
        <taxon>Sorangium</taxon>
    </lineage>
</organism>
<comment type="function">
    <text evidence="7">Catalyzes the hydrolytic cleavage of the carbon-nitrogen bond in imidazolone-5-propanoate to yield N-formimidoyl-L-glutamate. It is the third step in the universal histidine degradation pathway.</text>
</comment>
<dbReference type="Pfam" id="PF01979">
    <property type="entry name" value="Amidohydro_1"/>
    <property type="match status" value="1"/>
</dbReference>
<keyword evidence="4 7" id="KW-0369">Histidine metabolism</keyword>